<dbReference type="InterPro" id="IPR029044">
    <property type="entry name" value="Nucleotide-diphossugar_trans"/>
</dbReference>
<dbReference type="PANTHER" id="PTHR48090">
    <property type="entry name" value="UNDECAPRENYL-PHOSPHATE 4-DEOXY-4-FORMAMIDO-L-ARABINOSE TRANSFERASE-RELATED"/>
    <property type="match status" value="1"/>
</dbReference>
<accession>A0A4R1LZ94</accession>
<gene>
    <name evidence="9" type="ORF">C8N28_0201</name>
</gene>
<keyword evidence="2" id="KW-0328">Glycosyltransferase</keyword>
<dbReference type="EMBL" id="SMGO01000001">
    <property type="protein sequence ID" value="TCK84906.1"/>
    <property type="molecule type" value="Genomic_DNA"/>
</dbReference>
<keyword evidence="5 7" id="KW-1133">Transmembrane helix</keyword>
<dbReference type="GO" id="GO:0016757">
    <property type="term" value="F:glycosyltransferase activity"/>
    <property type="evidence" value="ECO:0007669"/>
    <property type="project" value="UniProtKB-KW"/>
</dbReference>
<evidence type="ECO:0000256" key="2">
    <source>
        <dbReference type="ARBA" id="ARBA00022676"/>
    </source>
</evidence>
<feature type="transmembrane region" description="Helical" evidence="7">
    <location>
        <begin position="269"/>
        <end position="289"/>
    </location>
</feature>
<dbReference type="OrthoDB" id="9807778at2"/>
<dbReference type="RefSeq" id="WP_132220659.1">
    <property type="nucleotide sequence ID" value="NZ_SMGO01000001.1"/>
</dbReference>
<keyword evidence="3 9" id="KW-0808">Transferase</keyword>
<evidence type="ECO:0000313" key="10">
    <source>
        <dbReference type="Proteomes" id="UP000294616"/>
    </source>
</evidence>
<evidence type="ECO:0000313" key="9">
    <source>
        <dbReference type="EMBL" id="TCK84906.1"/>
    </source>
</evidence>
<evidence type="ECO:0000256" key="5">
    <source>
        <dbReference type="ARBA" id="ARBA00022989"/>
    </source>
</evidence>
<dbReference type="PANTHER" id="PTHR48090:SF1">
    <property type="entry name" value="PROPHAGE BACTOPRENOL GLUCOSYL TRANSFERASE HOMOLOG"/>
    <property type="match status" value="1"/>
</dbReference>
<feature type="domain" description="Glycosyltransferase 2-like" evidence="8">
    <location>
        <begin position="4"/>
        <end position="165"/>
    </location>
</feature>
<evidence type="ECO:0000259" key="8">
    <source>
        <dbReference type="Pfam" id="PF00535"/>
    </source>
</evidence>
<dbReference type="SUPFAM" id="SSF53448">
    <property type="entry name" value="Nucleotide-diphospho-sugar transferases"/>
    <property type="match status" value="1"/>
</dbReference>
<dbReference type="Proteomes" id="UP000294616">
    <property type="component" value="Unassembled WGS sequence"/>
</dbReference>
<organism evidence="9 10">
    <name type="scientific">Albibacterium bauzanense</name>
    <dbReference type="NCBI Taxonomy" id="653929"/>
    <lineage>
        <taxon>Bacteria</taxon>
        <taxon>Pseudomonadati</taxon>
        <taxon>Bacteroidota</taxon>
        <taxon>Sphingobacteriia</taxon>
        <taxon>Sphingobacteriales</taxon>
        <taxon>Sphingobacteriaceae</taxon>
        <taxon>Albibacterium</taxon>
    </lineage>
</organism>
<keyword evidence="4 7" id="KW-0812">Transmembrane</keyword>
<reference evidence="9 10" key="1">
    <citation type="submission" date="2019-03" db="EMBL/GenBank/DDBJ databases">
        <title>Genomic Encyclopedia of Archaeal and Bacterial Type Strains, Phase II (KMG-II): from individual species to whole genera.</title>
        <authorList>
            <person name="Goeker M."/>
        </authorList>
    </citation>
    <scope>NUCLEOTIDE SEQUENCE [LARGE SCALE GENOMIC DNA]</scope>
    <source>
        <strain evidence="9 10">DSM 22554</strain>
    </source>
</reference>
<dbReference type="InterPro" id="IPR001173">
    <property type="entry name" value="Glyco_trans_2-like"/>
</dbReference>
<name>A0A4R1LZ94_9SPHI</name>
<sequence length="308" mass="35559">MTLSVVTTLYKSRRFLDTFLLEMIEAIRKLNIDDYELIFVNDGSPDDSLRFLLDKKKEIQQIVVIDLSRNFGHHYAMQAGLQYAKGDFVFLIDNDLETHPNFIIRCFDAMQSQEDVDVVYGYQEKRKGKFIESLGGRLFYWSINKISEVKIPENILSERLMKRQYVKSLNSLGDANLFMGGMMYWTGYNQIGLPVTKGLREGESTYSTRKRLELMIQAVTSFSGKPLEYLFYSGLLITFGSVLSIIYLIAKKIIWGDAIQLGWTSLVSINILILGIISTFLGLMGIYLFKIFKQVQNRPNYIIKKIYN</sequence>
<dbReference type="AlphaFoldDB" id="A0A4R1LZ94"/>
<dbReference type="Gene3D" id="3.90.550.10">
    <property type="entry name" value="Spore Coat Polysaccharide Biosynthesis Protein SpsA, Chain A"/>
    <property type="match status" value="1"/>
</dbReference>
<feature type="transmembrane region" description="Helical" evidence="7">
    <location>
        <begin position="229"/>
        <end position="249"/>
    </location>
</feature>
<dbReference type="GO" id="GO:0005886">
    <property type="term" value="C:plasma membrane"/>
    <property type="evidence" value="ECO:0007669"/>
    <property type="project" value="TreeGrafter"/>
</dbReference>
<comment type="subcellular location">
    <subcellularLocation>
        <location evidence="1">Membrane</location>
        <topology evidence="1">Multi-pass membrane protein</topology>
    </subcellularLocation>
</comment>
<evidence type="ECO:0000256" key="4">
    <source>
        <dbReference type="ARBA" id="ARBA00022692"/>
    </source>
</evidence>
<dbReference type="CDD" id="cd04187">
    <property type="entry name" value="DPM1_like_bac"/>
    <property type="match status" value="1"/>
</dbReference>
<evidence type="ECO:0000256" key="3">
    <source>
        <dbReference type="ARBA" id="ARBA00022679"/>
    </source>
</evidence>
<dbReference type="InterPro" id="IPR050256">
    <property type="entry name" value="Glycosyltransferase_2"/>
</dbReference>
<evidence type="ECO:0000256" key="1">
    <source>
        <dbReference type="ARBA" id="ARBA00004141"/>
    </source>
</evidence>
<comment type="caution">
    <text evidence="9">The sequence shown here is derived from an EMBL/GenBank/DDBJ whole genome shotgun (WGS) entry which is preliminary data.</text>
</comment>
<keyword evidence="6 7" id="KW-0472">Membrane</keyword>
<protein>
    <submittedName>
        <fullName evidence="9">Putative glycosyltransferase</fullName>
    </submittedName>
</protein>
<dbReference type="Pfam" id="PF00535">
    <property type="entry name" value="Glycos_transf_2"/>
    <property type="match status" value="1"/>
</dbReference>
<evidence type="ECO:0000256" key="6">
    <source>
        <dbReference type="ARBA" id="ARBA00023136"/>
    </source>
</evidence>
<keyword evidence="10" id="KW-1185">Reference proteome</keyword>
<proteinExistence type="predicted"/>
<evidence type="ECO:0000256" key="7">
    <source>
        <dbReference type="SAM" id="Phobius"/>
    </source>
</evidence>